<keyword evidence="3 7" id="KW-1133">Transmembrane helix</keyword>
<evidence type="ECO:0000256" key="7">
    <source>
        <dbReference type="SAM" id="Phobius"/>
    </source>
</evidence>
<gene>
    <name evidence="9" type="primary">rsiW</name>
    <name evidence="9" type="ORF">HSX42_00940</name>
</gene>
<dbReference type="RefSeq" id="WP_008881529.1">
    <property type="nucleotide sequence ID" value="NZ_CP017690.1"/>
</dbReference>
<dbReference type="InterPro" id="IPR041916">
    <property type="entry name" value="Anti_sigma_zinc_sf"/>
</dbReference>
<reference evidence="9 10" key="1">
    <citation type="submission" date="2023-08" db="EMBL/GenBank/DDBJ databases">
        <title>Complete genome sequence of Geobacillus thermodenitrificans K1041, a genetically tractable strain representative of the genus Geobacillus.</title>
        <authorList>
            <person name="Kani S."/>
            <person name="Suzuki H."/>
        </authorList>
    </citation>
    <scope>NUCLEOTIDE SEQUENCE [LARGE SCALE GENOMIC DNA]</scope>
    <source>
        <strain evidence="9 10">K1041</strain>
    </source>
</reference>
<evidence type="ECO:0000256" key="4">
    <source>
        <dbReference type="ARBA" id="ARBA00023136"/>
    </source>
</evidence>
<evidence type="ECO:0000256" key="5">
    <source>
        <dbReference type="ARBA" id="ARBA00024353"/>
    </source>
</evidence>
<evidence type="ECO:0000256" key="6">
    <source>
        <dbReference type="ARBA" id="ARBA00024438"/>
    </source>
</evidence>
<comment type="subcellular location">
    <subcellularLocation>
        <location evidence="1">Membrane</location>
        <topology evidence="1">Single-pass membrane protein</topology>
    </subcellularLocation>
</comment>
<protein>
    <recommendedName>
        <fullName evidence="6">Anti-sigma-W factor RsiW</fullName>
    </recommendedName>
</protein>
<feature type="transmembrane region" description="Helical" evidence="7">
    <location>
        <begin position="89"/>
        <end position="108"/>
    </location>
</feature>
<dbReference type="PANTHER" id="PTHR37461:SF1">
    <property type="entry name" value="ANTI-SIGMA-K FACTOR RSKA"/>
    <property type="match status" value="1"/>
</dbReference>
<feature type="domain" description="Putative zinc-finger" evidence="8">
    <location>
        <begin position="3"/>
        <end position="38"/>
    </location>
</feature>
<dbReference type="PANTHER" id="PTHR37461">
    <property type="entry name" value="ANTI-SIGMA-K FACTOR RSKA"/>
    <property type="match status" value="1"/>
</dbReference>
<evidence type="ECO:0000256" key="2">
    <source>
        <dbReference type="ARBA" id="ARBA00022692"/>
    </source>
</evidence>
<name>A0ABY9QE90_GEOTD</name>
<comment type="similarity">
    <text evidence="5">Belongs to the zinc-associated anti-sigma factor (ZAS) superfamily. Anti-sigma-W factor family.</text>
</comment>
<dbReference type="EMBL" id="CP133461">
    <property type="protein sequence ID" value="WMV76438.1"/>
    <property type="molecule type" value="Genomic_DNA"/>
</dbReference>
<accession>A0ABY9QE90</accession>
<dbReference type="InterPro" id="IPR051474">
    <property type="entry name" value="Anti-sigma-K/W_factor"/>
</dbReference>
<dbReference type="Pfam" id="PF13490">
    <property type="entry name" value="zf-HC2"/>
    <property type="match status" value="1"/>
</dbReference>
<keyword evidence="4 7" id="KW-0472">Membrane</keyword>
<evidence type="ECO:0000256" key="3">
    <source>
        <dbReference type="ARBA" id="ARBA00022989"/>
    </source>
</evidence>
<dbReference type="GeneID" id="87622273"/>
<keyword evidence="10" id="KW-1185">Reference proteome</keyword>
<keyword evidence="2 7" id="KW-0812">Transmembrane</keyword>
<sequence length="203" mass="22417">MECPKEIVSLMHSYLDGDLQPDEELRLKEHLRSCAACAAHFHELKKTVAFLQYASHVTAPSSFTATVMGAMPKERKTVRLRRWLHGHPLLTAASLFLLLTVGSVASSWGGKGSFSVSADEPVIIRDHTVIVPKGETVKGDIVVRNGSIRIEGTVDGNVTVIRGEKYMASAGQVTGEVEEINQVFEWIWYNIKEKASRALQSLE</sequence>
<dbReference type="InterPro" id="IPR027383">
    <property type="entry name" value="Znf_put"/>
</dbReference>
<evidence type="ECO:0000256" key="1">
    <source>
        <dbReference type="ARBA" id="ARBA00004167"/>
    </source>
</evidence>
<proteinExistence type="inferred from homology"/>
<evidence type="ECO:0000313" key="10">
    <source>
        <dbReference type="Proteomes" id="UP001297580"/>
    </source>
</evidence>
<dbReference type="Gene3D" id="1.10.10.1320">
    <property type="entry name" value="Anti-sigma factor, zinc-finger domain"/>
    <property type="match status" value="1"/>
</dbReference>
<evidence type="ECO:0000313" key="9">
    <source>
        <dbReference type="EMBL" id="WMV76438.1"/>
    </source>
</evidence>
<organism evidence="9 10">
    <name type="scientific">Geobacillus thermodenitrificans</name>
    <dbReference type="NCBI Taxonomy" id="33940"/>
    <lineage>
        <taxon>Bacteria</taxon>
        <taxon>Bacillati</taxon>
        <taxon>Bacillota</taxon>
        <taxon>Bacilli</taxon>
        <taxon>Bacillales</taxon>
        <taxon>Anoxybacillaceae</taxon>
        <taxon>Geobacillus</taxon>
    </lineage>
</organism>
<evidence type="ECO:0000259" key="8">
    <source>
        <dbReference type="Pfam" id="PF13490"/>
    </source>
</evidence>
<dbReference type="Proteomes" id="UP001297580">
    <property type="component" value="Chromosome"/>
</dbReference>